<dbReference type="PROSITE" id="PS51257">
    <property type="entry name" value="PROKAR_LIPOPROTEIN"/>
    <property type="match status" value="1"/>
</dbReference>
<organism evidence="2 3">
    <name type="scientific">Thermus oshimai JL-2</name>
    <dbReference type="NCBI Taxonomy" id="751945"/>
    <lineage>
        <taxon>Bacteria</taxon>
        <taxon>Thermotogati</taxon>
        <taxon>Deinococcota</taxon>
        <taxon>Deinococci</taxon>
        <taxon>Thermales</taxon>
        <taxon>Thermaceae</taxon>
        <taxon>Thermus</taxon>
    </lineage>
</organism>
<dbReference type="STRING" id="751945.Theos_0548"/>
<sequence>MRRALFLLGLLLSACSLPLTVDLPDQTLNLPGLGDTGGKVVYPQEGLSFTPPPVDVVRGVRVEGILEASQPLTATLEFYARTEDPGDCDPLPPVAPSVYLCSIGPEDEDEKVGEAVFNGTRSAPFTLQGGRLTEGIRQGRLWLGLKYQGLPSTPLTLTFKGMKATVTVGF</sequence>
<gene>
    <name evidence="2" type="ORF">Theos_0548</name>
</gene>
<dbReference type="AlphaFoldDB" id="K7RGB8"/>
<proteinExistence type="predicted"/>
<evidence type="ECO:0008006" key="4">
    <source>
        <dbReference type="Google" id="ProtNLM"/>
    </source>
</evidence>
<dbReference type="KEGG" id="tos:Theos_0548"/>
<name>K7RGB8_THEOS</name>
<dbReference type="EMBL" id="CP003249">
    <property type="protein sequence ID" value="AFV75612.1"/>
    <property type="molecule type" value="Genomic_DNA"/>
</dbReference>
<dbReference type="eggNOG" id="ENOG5033P5R">
    <property type="taxonomic scope" value="Bacteria"/>
</dbReference>
<accession>K7RGB8</accession>
<protein>
    <recommendedName>
        <fullName evidence="4">Lipoprotein</fullName>
    </recommendedName>
</protein>
<evidence type="ECO:0000313" key="3">
    <source>
        <dbReference type="Proteomes" id="UP000000211"/>
    </source>
</evidence>
<dbReference type="Proteomes" id="UP000000211">
    <property type="component" value="Chromosome"/>
</dbReference>
<dbReference type="RefSeq" id="WP_016328807.1">
    <property type="nucleotide sequence ID" value="NC_019386.1"/>
</dbReference>
<feature type="chain" id="PRO_5003910018" description="Lipoprotein" evidence="1">
    <location>
        <begin position="22"/>
        <end position="170"/>
    </location>
</feature>
<dbReference type="HOGENOM" id="CLU_1569937_0_0_0"/>
<evidence type="ECO:0000256" key="1">
    <source>
        <dbReference type="SAM" id="SignalP"/>
    </source>
</evidence>
<feature type="signal peptide" evidence="1">
    <location>
        <begin position="1"/>
        <end position="21"/>
    </location>
</feature>
<reference evidence="2 3" key="1">
    <citation type="journal article" date="2013" name="Genome Announc.">
        <title>Whole Genome Sequencing of Thermus oshimai JL-2 and Thermus thermophilus JL-18, Incomplete Denitrifiers from the United States Great Basin.</title>
        <authorList>
            <person name="Murugapiran S.K."/>
            <person name="Huntemann M."/>
            <person name="Wei C.L."/>
            <person name="Han J."/>
            <person name="Detter J.C."/>
            <person name="Han C.S."/>
            <person name="Erkkila T.H."/>
            <person name="Teshima H."/>
            <person name="Chen A."/>
            <person name="Kyrpides N."/>
            <person name="Mavrommatis K."/>
            <person name="Markowitz V."/>
            <person name="Szeto E."/>
            <person name="Ivanova N."/>
            <person name="Pagani I."/>
            <person name="Lam J."/>
            <person name="McDonald A.I."/>
            <person name="Dodsworth J.A."/>
            <person name="Pati A."/>
            <person name="Goodwin L."/>
            <person name="Peters L."/>
            <person name="Pitluck S."/>
            <person name="Woyke T."/>
            <person name="Hedlund B.P."/>
        </authorList>
    </citation>
    <scope>NUCLEOTIDE SEQUENCE</scope>
    <source>
        <strain evidence="2 3">JL-2</strain>
    </source>
</reference>
<dbReference type="OrthoDB" id="32670at2"/>
<keyword evidence="1" id="KW-0732">Signal</keyword>
<evidence type="ECO:0000313" key="2">
    <source>
        <dbReference type="EMBL" id="AFV75612.1"/>
    </source>
</evidence>
<dbReference type="PATRIC" id="fig|751945.3.peg.533"/>
<keyword evidence="3" id="KW-1185">Reference proteome</keyword>